<accession>A0ABV2F091</accession>
<dbReference type="EMBL" id="JBEPLV010000002">
    <property type="protein sequence ID" value="MET3545194.1"/>
    <property type="molecule type" value="Genomic_DNA"/>
</dbReference>
<protein>
    <submittedName>
        <fullName evidence="2">Cytochrome bd-type quinol oxidase subunit 2</fullName>
    </submittedName>
</protein>
<organism evidence="2 3">
    <name type="scientific">Paenibacillus favisporus</name>
    <dbReference type="NCBI Taxonomy" id="221028"/>
    <lineage>
        <taxon>Bacteria</taxon>
        <taxon>Bacillati</taxon>
        <taxon>Bacillota</taxon>
        <taxon>Bacilli</taxon>
        <taxon>Bacillales</taxon>
        <taxon>Paenibacillaceae</taxon>
        <taxon>Paenibacillus</taxon>
    </lineage>
</organism>
<dbReference type="Pfam" id="PF14007">
    <property type="entry name" value="YtpI"/>
    <property type="match status" value="1"/>
</dbReference>
<feature type="transmembrane region" description="Helical" evidence="1">
    <location>
        <begin position="16"/>
        <end position="37"/>
    </location>
</feature>
<keyword evidence="1" id="KW-0472">Membrane</keyword>
<name>A0ABV2F091_9BACL</name>
<proteinExistence type="predicted"/>
<evidence type="ECO:0000313" key="2">
    <source>
        <dbReference type="EMBL" id="MET3545194.1"/>
    </source>
</evidence>
<keyword evidence="1" id="KW-1133">Transmembrane helix</keyword>
<comment type="caution">
    <text evidence="2">The sequence shown here is derived from an EMBL/GenBank/DDBJ whole genome shotgun (WGS) entry which is preliminary data.</text>
</comment>
<evidence type="ECO:0000256" key="1">
    <source>
        <dbReference type="SAM" id="Phobius"/>
    </source>
</evidence>
<feature type="transmembrane region" description="Helical" evidence="1">
    <location>
        <begin position="57"/>
        <end position="74"/>
    </location>
</feature>
<dbReference type="InterPro" id="IPR025618">
    <property type="entry name" value="YtpI"/>
</dbReference>
<dbReference type="Proteomes" id="UP001549098">
    <property type="component" value="Unassembled WGS sequence"/>
</dbReference>
<dbReference type="RefSeq" id="WP_306433629.1">
    <property type="nucleotide sequence ID" value="NZ_JBEPLV010000002.1"/>
</dbReference>
<feature type="transmembrane region" description="Helical" evidence="1">
    <location>
        <begin position="80"/>
        <end position="99"/>
    </location>
</feature>
<keyword evidence="3" id="KW-1185">Reference proteome</keyword>
<keyword evidence="1" id="KW-0812">Transmembrane</keyword>
<gene>
    <name evidence="2" type="ORF">ABID47_001805</name>
</gene>
<evidence type="ECO:0000313" key="3">
    <source>
        <dbReference type="Proteomes" id="UP001549098"/>
    </source>
</evidence>
<sequence length="115" mass="12862">MKLLTVKELQHSMISVIRYCLFALLVITCLCSAYYSYRARRSADVRDRGLYGSNMNICLGIMLIVLALICMFIFHGSTAAVVIEGLFLVLGAFNIFAGIRNRGHFSRMKSSDTKA</sequence>
<reference evidence="2 3" key="1">
    <citation type="submission" date="2024-06" db="EMBL/GenBank/DDBJ databases">
        <title>Genomic Encyclopedia of Type Strains, Phase IV (KMG-IV): sequencing the most valuable type-strain genomes for metagenomic binning, comparative biology and taxonomic classification.</title>
        <authorList>
            <person name="Goeker M."/>
        </authorList>
    </citation>
    <scope>NUCLEOTIDE SEQUENCE [LARGE SCALE GENOMIC DNA]</scope>
    <source>
        <strain evidence="2 3">DSM 17253</strain>
    </source>
</reference>